<dbReference type="AlphaFoldDB" id="A0A382AZV7"/>
<name>A0A382AZV7_9ZZZZ</name>
<dbReference type="EMBL" id="UINC01027557">
    <property type="protein sequence ID" value="SVB06999.1"/>
    <property type="molecule type" value="Genomic_DNA"/>
</dbReference>
<sequence length="40" mass="4575">VDNFVDIIAAVAQKPNVTKSGPFVQKINSFLYFIYISYTY</sequence>
<feature type="non-terminal residue" evidence="1">
    <location>
        <position position="1"/>
    </location>
</feature>
<reference evidence="1" key="1">
    <citation type="submission" date="2018-05" db="EMBL/GenBank/DDBJ databases">
        <authorList>
            <person name="Lanie J.A."/>
            <person name="Ng W.-L."/>
            <person name="Kazmierczak K.M."/>
            <person name="Andrzejewski T.M."/>
            <person name="Davidsen T.M."/>
            <person name="Wayne K.J."/>
            <person name="Tettelin H."/>
            <person name="Glass J.I."/>
            <person name="Rusch D."/>
            <person name="Podicherti R."/>
            <person name="Tsui H.-C.T."/>
            <person name="Winkler M.E."/>
        </authorList>
    </citation>
    <scope>NUCLEOTIDE SEQUENCE</scope>
</reference>
<accession>A0A382AZV7</accession>
<organism evidence="1">
    <name type="scientific">marine metagenome</name>
    <dbReference type="NCBI Taxonomy" id="408172"/>
    <lineage>
        <taxon>unclassified sequences</taxon>
        <taxon>metagenomes</taxon>
        <taxon>ecological metagenomes</taxon>
    </lineage>
</organism>
<protein>
    <submittedName>
        <fullName evidence="1">Uncharacterized protein</fullName>
    </submittedName>
</protein>
<proteinExistence type="predicted"/>
<gene>
    <name evidence="1" type="ORF">METZ01_LOCUS159853</name>
</gene>
<evidence type="ECO:0000313" key="1">
    <source>
        <dbReference type="EMBL" id="SVB06999.1"/>
    </source>
</evidence>